<evidence type="ECO:0000313" key="3">
    <source>
        <dbReference type="EMBL" id="TNY24073.1"/>
    </source>
</evidence>
<feature type="compositionally biased region" description="Low complexity" evidence="1">
    <location>
        <begin position="399"/>
        <end position="412"/>
    </location>
</feature>
<feature type="region of interest" description="Disordered" evidence="1">
    <location>
        <begin position="389"/>
        <end position="449"/>
    </location>
</feature>
<dbReference type="STRING" id="5288.A0A5C5G4N9"/>
<protein>
    <submittedName>
        <fullName evidence="3">Serine/arginine repetitive matrix protein 1</fullName>
    </submittedName>
</protein>
<dbReference type="InterPro" id="IPR008942">
    <property type="entry name" value="ENTH_VHS"/>
</dbReference>
<name>A0A5C5G4N9_9BASI</name>
<dbReference type="OrthoDB" id="10255964at2759"/>
<dbReference type="AlphaFoldDB" id="A0A5C5G4N9"/>
<dbReference type="EMBL" id="SOZI01000005">
    <property type="protein sequence ID" value="TNY24073.1"/>
    <property type="molecule type" value="Genomic_DNA"/>
</dbReference>
<feature type="region of interest" description="Disordered" evidence="1">
    <location>
        <begin position="308"/>
        <end position="348"/>
    </location>
</feature>
<dbReference type="GO" id="GO:0006897">
    <property type="term" value="P:endocytosis"/>
    <property type="evidence" value="ECO:0007669"/>
    <property type="project" value="InterPro"/>
</dbReference>
<dbReference type="GO" id="GO:0051666">
    <property type="term" value="P:actin cortical patch localization"/>
    <property type="evidence" value="ECO:0007669"/>
    <property type="project" value="TreeGrafter"/>
</dbReference>
<dbReference type="PANTHER" id="PTHR47789:SF2">
    <property type="entry name" value="VHS DOMAIN-CONTAINING PROTEIN"/>
    <property type="match status" value="1"/>
</dbReference>
<feature type="compositionally biased region" description="Basic and acidic residues" evidence="1">
    <location>
        <begin position="499"/>
        <end position="510"/>
    </location>
</feature>
<dbReference type="InterPro" id="IPR002014">
    <property type="entry name" value="VHS_dom"/>
</dbReference>
<feature type="compositionally biased region" description="Polar residues" evidence="1">
    <location>
        <begin position="549"/>
        <end position="575"/>
    </location>
</feature>
<feature type="region of interest" description="Disordered" evidence="1">
    <location>
        <begin position="1"/>
        <end position="66"/>
    </location>
</feature>
<accession>A0A5C5G4N9</accession>
<feature type="domain" description="VHS" evidence="2">
    <location>
        <begin position="109"/>
        <end position="221"/>
    </location>
</feature>
<dbReference type="SMART" id="SM00288">
    <property type="entry name" value="VHS"/>
    <property type="match status" value="1"/>
</dbReference>
<feature type="compositionally biased region" description="Low complexity" evidence="1">
    <location>
        <begin position="44"/>
        <end position="66"/>
    </location>
</feature>
<dbReference type="Gene3D" id="1.25.40.90">
    <property type="match status" value="1"/>
</dbReference>
<feature type="compositionally biased region" description="Basic and acidic residues" evidence="1">
    <location>
        <begin position="308"/>
        <end position="325"/>
    </location>
</feature>
<dbReference type="InterPro" id="IPR045007">
    <property type="entry name" value="LSB5"/>
</dbReference>
<dbReference type="GO" id="GO:0007034">
    <property type="term" value="P:vacuolar transport"/>
    <property type="evidence" value="ECO:0007669"/>
    <property type="project" value="UniProtKB-ARBA"/>
</dbReference>
<proteinExistence type="predicted"/>
<dbReference type="GO" id="GO:0043130">
    <property type="term" value="F:ubiquitin binding"/>
    <property type="evidence" value="ECO:0007669"/>
    <property type="project" value="InterPro"/>
</dbReference>
<evidence type="ECO:0000313" key="4">
    <source>
        <dbReference type="Proteomes" id="UP000311382"/>
    </source>
</evidence>
<dbReference type="Proteomes" id="UP000311382">
    <property type="component" value="Unassembled WGS sequence"/>
</dbReference>
<feature type="compositionally biased region" description="Polar residues" evidence="1">
    <location>
        <begin position="613"/>
        <end position="636"/>
    </location>
</feature>
<feature type="compositionally biased region" description="Low complexity" evidence="1">
    <location>
        <begin position="580"/>
        <end position="604"/>
    </location>
</feature>
<organism evidence="3 4">
    <name type="scientific">Rhodotorula diobovata</name>
    <dbReference type="NCBI Taxonomy" id="5288"/>
    <lineage>
        <taxon>Eukaryota</taxon>
        <taxon>Fungi</taxon>
        <taxon>Dikarya</taxon>
        <taxon>Basidiomycota</taxon>
        <taxon>Pucciniomycotina</taxon>
        <taxon>Microbotryomycetes</taxon>
        <taxon>Sporidiobolales</taxon>
        <taxon>Sporidiobolaceae</taxon>
        <taxon>Rhodotorula</taxon>
    </lineage>
</organism>
<dbReference type="PANTHER" id="PTHR47789">
    <property type="entry name" value="LAS SEVENTEEN-BINDING PROTEIN 5"/>
    <property type="match status" value="1"/>
</dbReference>
<dbReference type="GO" id="GO:0007015">
    <property type="term" value="P:actin filament organization"/>
    <property type="evidence" value="ECO:0007669"/>
    <property type="project" value="InterPro"/>
</dbReference>
<dbReference type="SUPFAM" id="SSF48464">
    <property type="entry name" value="ENTH/VHS domain"/>
    <property type="match status" value="1"/>
</dbReference>
<gene>
    <name evidence="3" type="ORF">DMC30DRAFT_346453</name>
</gene>
<keyword evidence="4" id="KW-1185">Reference proteome</keyword>
<dbReference type="GO" id="GO:0030479">
    <property type="term" value="C:actin cortical patch"/>
    <property type="evidence" value="ECO:0007669"/>
    <property type="project" value="TreeGrafter"/>
</dbReference>
<sequence>MKRLFHKNKRSDAQGTQSPAATPPNGVHTPPTHSSSGSPPPPAGGQHQNPQWQQGSGQQYGPPGQQYIMVPVPVQAFQGGRQGGGVPRPPRVQDVGNAVGWSVAMPSFDWAYLLALGDYLSTSSSASKDATKALIKEFKHATPHAQERAVHLTSLLWSNTNDRFKEQVASKKFLAALTDLVADHSTPPQVKSMVYRVLSPLAFDAQSNSSLRPITEAFNRLLTDPKTSLSSFPNGLDPTMAAFQPNGAPLAPDDPLLRPEALLSQDSRRSRPRMERFPTGIEQMRDLGRRAIEGKSWAGMLSEAVALAKDEPAERNKGRGKKWDDMDTEEKEAAQARGEGPDGTGAADGQEVEVREGLEANEVVQEFHTRCLEAQDFLSTNLDWASVQAEQSRTKADAEAANAPAPAPAASPGVPEGEQPRLASNNPFAAVVAGGETPRSKGGATEEEEILSEMLGAMTEISDALHLYALRLSHSRQTQQEDAELAAAINRSRSDDHYNRFAHHEPEPDYAHGAGGSSAPSRDPFEDAEGLGEARRPQSNKGKARESLNPYSSYLDSTPTSMQPAQPAQGTQASASPYDGLEALEGLGGLSFSSPSSGQAGAQPYDDDEFSPRPTSGAFSSSNPYASLSSHPSNGTDGHAVPDSAAATGGDAHAAELTRPRGNTDSSFLGEYVPEHPSEKALGKIRRVSQGAADDQSPEERQHQLEEALRQKYERNYREARAR</sequence>
<feature type="compositionally biased region" description="Low complexity" evidence="1">
    <location>
        <begin position="28"/>
        <end position="37"/>
    </location>
</feature>
<dbReference type="PROSITE" id="PS50179">
    <property type="entry name" value="VHS"/>
    <property type="match status" value="1"/>
</dbReference>
<dbReference type="Pfam" id="PF00790">
    <property type="entry name" value="VHS"/>
    <property type="match status" value="1"/>
</dbReference>
<reference evidence="3 4" key="1">
    <citation type="submission" date="2019-03" db="EMBL/GenBank/DDBJ databases">
        <title>Rhodosporidium diobovatum UCD-FST 08-225 genome sequencing, assembly, and annotation.</title>
        <authorList>
            <person name="Fakankun I.U."/>
            <person name="Fristensky B."/>
            <person name="Levin D.B."/>
        </authorList>
    </citation>
    <scope>NUCLEOTIDE SEQUENCE [LARGE SCALE GENOMIC DNA]</scope>
    <source>
        <strain evidence="3 4">UCD-FST 08-225</strain>
    </source>
</reference>
<evidence type="ECO:0000256" key="1">
    <source>
        <dbReference type="SAM" id="MobiDB-lite"/>
    </source>
</evidence>
<comment type="caution">
    <text evidence="3">The sequence shown here is derived from an EMBL/GenBank/DDBJ whole genome shotgun (WGS) entry which is preliminary data.</text>
</comment>
<feature type="compositionally biased region" description="Basic and acidic residues" evidence="1">
    <location>
        <begin position="673"/>
        <end position="682"/>
    </location>
</feature>
<feature type="compositionally biased region" description="Basic and acidic residues" evidence="1">
    <location>
        <begin position="698"/>
        <end position="723"/>
    </location>
</feature>
<dbReference type="GO" id="GO:0035091">
    <property type="term" value="F:phosphatidylinositol binding"/>
    <property type="evidence" value="ECO:0007669"/>
    <property type="project" value="InterPro"/>
</dbReference>
<evidence type="ECO:0000259" key="2">
    <source>
        <dbReference type="PROSITE" id="PS50179"/>
    </source>
</evidence>
<feature type="region of interest" description="Disordered" evidence="1">
    <location>
        <begin position="499"/>
        <end position="723"/>
    </location>
</feature>